<dbReference type="EMBL" id="JAFHDT010000019">
    <property type="protein sequence ID" value="KAI7796010.1"/>
    <property type="molecule type" value="Genomic_DNA"/>
</dbReference>
<gene>
    <name evidence="7" type="ORF">IRJ41_011727</name>
</gene>
<evidence type="ECO:0000256" key="4">
    <source>
        <dbReference type="SAM" id="Coils"/>
    </source>
</evidence>
<dbReference type="PANTHER" id="PTHR10903:SF107">
    <property type="entry name" value="GTPASE IMAP FAMILY MEMBER 4-LIKE-RELATED"/>
    <property type="match status" value="1"/>
</dbReference>
<keyword evidence="8" id="KW-1185">Reference proteome</keyword>
<evidence type="ECO:0000256" key="1">
    <source>
        <dbReference type="ARBA" id="ARBA00008535"/>
    </source>
</evidence>
<organism evidence="7 8">
    <name type="scientific">Triplophysa rosa</name>
    <name type="common">Cave loach</name>
    <dbReference type="NCBI Taxonomy" id="992332"/>
    <lineage>
        <taxon>Eukaryota</taxon>
        <taxon>Metazoa</taxon>
        <taxon>Chordata</taxon>
        <taxon>Craniata</taxon>
        <taxon>Vertebrata</taxon>
        <taxon>Euteleostomi</taxon>
        <taxon>Actinopterygii</taxon>
        <taxon>Neopterygii</taxon>
        <taxon>Teleostei</taxon>
        <taxon>Ostariophysi</taxon>
        <taxon>Cypriniformes</taxon>
        <taxon>Nemacheilidae</taxon>
        <taxon>Triplophysa</taxon>
    </lineage>
</organism>
<dbReference type="AlphaFoldDB" id="A0A9W7TF12"/>
<evidence type="ECO:0000256" key="3">
    <source>
        <dbReference type="ARBA" id="ARBA00023134"/>
    </source>
</evidence>
<feature type="domain" description="AIG1-type G" evidence="6">
    <location>
        <begin position="260"/>
        <end position="462"/>
    </location>
</feature>
<comment type="caution">
    <text evidence="7">The sequence shown here is derived from an EMBL/GenBank/DDBJ whole genome shotgun (WGS) entry which is preliminary data.</text>
</comment>
<evidence type="ECO:0000313" key="7">
    <source>
        <dbReference type="EMBL" id="KAI7796010.1"/>
    </source>
</evidence>
<feature type="compositionally biased region" description="Basic and acidic residues" evidence="5">
    <location>
        <begin position="228"/>
        <end position="241"/>
    </location>
</feature>
<keyword evidence="2" id="KW-0547">Nucleotide-binding</keyword>
<dbReference type="Pfam" id="PF04548">
    <property type="entry name" value="AIG1"/>
    <property type="match status" value="3"/>
</dbReference>
<evidence type="ECO:0000259" key="6">
    <source>
        <dbReference type="PROSITE" id="PS51720"/>
    </source>
</evidence>
<dbReference type="SUPFAM" id="SSF52540">
    <property type="entry name" value="P-loop containing nucleoside triphosphate hydrolases"/>
    <property type="match status" value="3"/>
</dbReference>
<proteinExistence type="inferred from homology"/>
<evidence type="ECO:0000256" key="2">
    <source>
        <dbReference type="ARBA" id="ARBA00022741"/>
    </source>
</evidence>
<feature type="region of interest" description="Disordered" evidence="5">
    <location>
        <begin position="736"/>
        <end position="761"/>
    </location>
</feature>
<dbReference type="InterPro" id="IPR045058">
    <property type="entry name" value="GIMA/IAN/Toc"/>
</dbReference>
<accession>A0A9W7TF12</accession>
<dbReference type="Gene3D" id="3.40.50.300">
    <property type="entry name" value="P-loop containing nucleotide triphosphate hydrolases"/>
    <property type="match status" value="3"/>
</dbReference>
<feature type="compositionally biased region" description="Polar residues" evidence="5">
    <location>
        <begin position="748"/>
        <end position="758"/>
    </location>
</feature>
<dbReference type="PANTHER" id="PTHR10903">
    <property type="entry name" value="GTPASE, IMAP FAMILY MEMBER-RELATED"/>
    <property type="match status" value="1"/>
</dbReference>
<dbReference type="PROSITE" id="PS51720">
    <property type="entry name" value="G_AIG1"/>
    <property type="match status" value="3"/>
</dbReference>
<keyword evidence="3" id="KW-0342">GTP-binding</keyword>
<dbReference type="FunFam" id="3.40.50.300:FF:001809">
    <property type="entry name" value="Si:ch1073-365p7.2"/>
    <property type="match status" value="2"/>
</dbReference>
<dbReference type="InterPro" id="IPR006703">
    <property type="entry name" value="G_AIG1"/>
</dbReference>
<evidence type="ECO:0000256" key="5">
    <source>
        <dbReference type="SAM" id="MobiDB-lite"/>
    </source>
</evidence>
<evidence type="ECO:0000313" key="8">
    <source>
        <dbReference type="Proteomes" id="UP001059041"/>
    </source>
</evidence>
<dbReference type="GO" id="GO:0005525">
    <property type="term" value="F:GTP binding"/>
    <property type="evidence" value="ECO:0007669"/>
    <property type="project" value="UniProtKB-KW"/>
</dbReference>
<feature type="coiled-coil region" evidence="4">
    <location>
        <begin position="462"/>
        <end position="489"/>
    </location>
</feature>
<reference evidence="7" key="1">
    <citation type="submission" date="2021-02" db="EMBL/GenBank/DDBJ databases">
        <title>Comparative genomics reveals that relaxation of natural selection precedes convergent phenotypic evolution of cavefish.</title>
        <authorList>
            <person name="Peng Z."/>
        </authorList>
    </citation>
    <scope>NUCLEOTIDE SEQUENCE</scope>
    <source>
        <tissue evidence="7">Muscle</tissue>
    </source>
</reference>
<dbReference type="InterPro" id="IPR027417">
    <property type="entry name" value="P-loop_NTPase"/>
</dbReference>
<dbReference type="Proteomes" id="UP001059041">
    <property type="component" value="Linkage Group LG19"/>
</dbReference>
<keyword evidence="4" id="KW-0175">Coiled coil</keyword>
<comment type="similarity">
    <text evidence="1">Belongs to the TRAFAC class TrmE-Era-EngA-EngB-Septin-like GTPase superfamily. AIG1/Toc34/Toc159-like paraseptin GTPase family. IAN subfamily.</text>
</comment>
<feature type="domain" description="AIG1-type G" evidence="6">
    <location>
        <begin position="497"/>
        <end position="697"/>
    </location>
</feature>
<sequence length="838" mass="95365">MSEDRTKQDSTSGSNTRLSEIRMLMIGGRQLGGEEASGKSSAGNIILGRNAFDTSRRTARSVQATGDVHGRHMTVVDTPGWWWHYNIENTPLFERLEIMKSPTLCPPGPHAFLLVIPVDLAFPSIYGMTVEVQLKFLSKEVWRHIIVLFTSIEPACDESSLKNNVRKWPDLEQLLKRCHNRYHILNINNHSDNTQVITLLEKIEKMVAQNNDQCLEISQSISALIKKEKTTKGRDKQRTVNESKQTPELQADNRDGPQHLTDVRIVILGAAWAARSSAGNILLGEEAFNVDDSRTTVCCEVKHAEVYKRKLTVVDTPGWYCNVHVESTSELDKLEIRRSVCLCPPGPHVIILTVPIAITYDKTYNKVLEEHMDILGKKVWNHTIVLFTRGDWLGDTSIEERIENEGKQLQWLIKKCGNRYHVFNCKQHTDNTQVLELLAKIEEMVMENNGCHYVPETDSNPSTELELKMETAKRKMMKVRRQRDILQELLKERKHNLSDVRIVLLGGEGVGKSTSGNIILQANVFQNMQGENCKIKKKIRQCVMQQRKVEEWHVSVVDTPGWSSSALENAKEIAQSVTVCSPGPHAFLLVLPAHQCFTQKAQQTVEQLMSLFGKCVWRHTVILFTGGRWLRDRPVEHYTACEEEALQKLIARCGNRYHMLSDKGSKSQVKKLLKLIEEMVRRNRGEYFTPEKKDIKPSPTVLQLLESNTLRDEWNKREDELIEKMLKAALVDLDAEESEPPSYRRRGSISQSTAPSDDSFSERRISIGAETLNPVAKVCSWLEHFTNNGASLVTTSTIQDLNMESATDDLLIFKHDPSDMAKYVSKLREQKHGRSLSF</sequence>
<name>A0A9W7TF12_TRIRA</name>
<protein>
    <submittedName>
        <fullName evidence="7">GTPase IMAP family member 8-like</fullName>
    </submittedName>
</protein>
<feature type="region of interest" description="Disordered" evidence="5">
    <location>
        <begin position="228"/>
        <end position="256"/>
    </location>
</feature>
<feature type="domain" description="AIG1-type G" evidence="6">
    <location>
        <begin position="24"/>
        <end position="226"/>
    </location>
</feature>